<organism evidence="2 3">
    <name type="scientific">Frankia alni (strain DSM 45986 / CECT 9034 / ACN14a)</name>
    <dbReference type="NCBI Taxonomy" id="326424"/>
    <lineage>
        <taxon>Bacteria</taxon>
        <taxon>Bacillati</taxon>
        <taxon>Actinomycetota</taxon>
        <taxon>Actinomycetes</taxon>
        <taxon>Frankiales</taxon>
        <taxon>Frankiaceae</taxon>
        <taxon>Frankia</taxon>
    </lineage>
</organism>
<dbReference type="EMBL" id="CT573213">
    <property type="protein sequence ID" value="CAJ65267.1"/>
    <property type="molecule type" value="Genomic_DNA"/>
</dbReference>
<dbReference type="GO" id="GO:0005829">
    <property type="term" value="C:cytosol"/>
    <property type="evidence" value="ECO:0007669"/>
    <property type="project" value="TreeGrafter"/>
</dbReference>
<dbReference type="Proteomes" id="UP000000657">
    <property type="component" value="Chromosome"/>
</dbReference>
<dbReference type="InterPro" id="IPR052019">
    <property type="entry name" value="F420H2_bilvrd_red/Heme_oxyg"/>
</dbReference>
<sequence length="143" mass="15915">MSALPDPDTAFGAKVARRLGEDRIAWLTSTDRSGTPQPAPVWFLWDFATDSAQLYSEPTARRLSRIQTNPRSSLHLDDDGRGGDFVVLTGVLTTDPQAPPADQNPGYLVKYSEWAKNVFGSVERFATLYSVPLRFRAERTRGQ</sequence>
<evidence type="ECO:0000313" key="3">
    <source>
        <dbReference type="Proteomes" id="UP000000657"/>
    </source>
</evidence>
<dbReference type="SUPFAM" id="SSF50475">
    <property type="entry name" value="FMN-binding split barrel"/>
    <property type="match status" value="1"/>
</dbReference>
<dbReference type="AlphaFoldDB" id="Q0RBB9"/>
<dbReference type="HOGENOM" id="CLU_150521_0_0_11"/>
<dbReference type="GO" id="GO:0070967">
    <property type="term" value="F:coenzyme F420 binding"/>
    <property type="evidence" value="ECO:0007669"/>
    <property type="project" value="TreeGrafter"/>
</dbReference>
<keyword evidence="1" id="KW-0560">Oxidoreductase</keyword>
<dbReference type="GO" id="GO:0016627">
    <property type="term" value="F:oxidoreductase activity, acting on the CH-CH group of donors"/>
    <property type="evidence" value="ECO:0007669"/>
    <property type="project" value="TreeGrafter"/>
</dbReference>
<dbReference type="eggNOG" id="COG3576">
    <property type="taxonomic scope" value="Bacteria"/>
</dbReference>
<gene>
    <name evidence="2" type="ordered locus">FRAAL6644</name>
</gene>
<dbReference type="InterPro" id="IPR019966">
    <property type="entry name" value="F420-dep_enz_PPOX_Rv3369"/>
</dbReference>
<dbReference type="PANTHER" id="PTHR35176:SF6">
    <property type="entry name" value="HEME OXYGENASE HI_0854-RELATED"/>
    <property type="match status" value="1"/>
</dbReference>
<evidence type="ECO:0000256" key="1">
    <source>
        <dbReference type="ARBA" id="ARBA00023002"/>
    </source>
</evidence>
<dbReference type="KEGG" id="fal:FRAAL6644"/>
<proteinExistence type="predicted"/>
<dbReference type="NCBIfam" id="TIGR03667">
    <property type="entry name" value="Rv3369"/>
    <property type="match status" value="1"/>
</dbReference>
<dbReference type="STRING" id="326424.FRAAL6644"/>
<dbReference type="PANTHER" id="PTHR35176">
    <property type="entry name" value="HEME OXYGENASE HI_0854-RELATED"/>
    <property type="match status" value="1"/>
</dbReference>
<protein>
    <submittedName>
        <fullName evidence="2">Uncharacterized protein</fullName>
    </submittedName>
</protein>
<dbReference type="OrthoDB" id="157302at2"/>
<reference evidence="2 3" key="1">
    <citation type="journal article" date="2007" name="Genome Res.">
        <title>Genome characteristics of facultatively symbiotic Frankia sp. strains reflect host range and host plant biogeography.</title>
        <authorList>
            <person name="Normand P."/>
            <person name="Lapierre P."/>
            <person name="Tisa L.S."/>
            <person name="Gogarten J.P."/>
            <person name="Alloisio N."/>
            <person name="Bagnarol E."/>
            <person name="Bassi C.A."/>
            <person name="Berry A.M."/>
            <person name="Bickhart D.M."/>
            <person name="Choisne N."/>
            <person name="Couloux A."/>
            <person name="Cournoyer B."/>
            <person name="Cruveiller S."/>
            <person name="Daubin V."/>
            <person name="Demange N."/>
            <person name="Francino M.P."/>
            <person name="Goltsman E."/>
            <person name="Huang Y."/>
            <person name="Kopp O.R."/>
            <person name="Labarre L."/>
            <person name="Lapidus A."/>
            <person name="Lavire C."/>
            <person name="Marechal J."/>
            <person name="Martinez M."/>
            <person name="Mastronunzio J.E."/>
            <person name="Mullin B.C."/>
            <person name="Niemann J."/>
            <person name="Pujic P."/>
            <person name="Rawnsley T."/>
            <person name="Rouy Z."/>
            <person name="Schenowitz C."/>
            <person name="Sellstedt A."/>
            <person name="Tavares F."/>
            <person name="Tomkins J.P."/>
            <person name="Vallenet D."/>
            <person name="Valverde C."/>
            <person name="Wall L.G."/>
            <person name="Wang Y."/>
            <person name="Medigue C."/>
            <person name="Benson D.R."/>
        </authorList>
    </citation>
    <scope>NUCLEOTIDE SEQUENCE [LARGE SCALE GENOMIC DNA]</scope>
    <source>
        <strain evidence="3">DSM 45986 / CECT 9034 / ACN14a</strain>
    </source>
</reference>
<dbReference type="InterPro" id="IPR012349">
    <property type="entry name" value="Split_barrel_FMN-bd"/>
</dbReference>
<keyword evidence="3" id="KW-1185">Reference proteome</keyword>
<dbReference type="Gene3D" id="2.30.110.10">
    <property type="entry name" value="Electron Transport, Fmn-binding Protein, Chain A"/>
    <property type="match status" value="1"/>
</dbReference>
<evidence type="ECO:0000313" key="2">
    <source>
        <dbReference type="EMBL" id="CAJ65267.1"/>
    </source>
</evidence>
<dbReference type="RefSeq" id="WP_011607681.1">
    <property type="nucleotide sequence ID" value="NC_008278.1"/>
</dbReference>
<name>Q0RBB9_FRAAA</name>
<accession>Q0RBB9</accession>